<feature type="region of interest" description="Disordered" evidence="1">
    <location>
        <begin position="893"/>
        <end position="917"/>
    </location>
</feature>
<accession>A0A9W6TUQ3</accession>
<gene>
    <name evidence="4" type="ORF">Pfra01_000226000</name>
</gene>
<dbReference type="CDD" id="cd00060">
    <property type="entry name" value="FHA"/>
    <property type="match status" value="1"/>
</dbReference>
<proteinExistence type="predicted"/>
<feature type="region of interest" description="Disordered" evidence="1">
    <location>
        <begin position="176"/>
        <end position="199"/>
    </location>
</feature>
<dbReference type="SUPFAM" id="SSF49879">
    <property type="entry name" value="SMAD/FHA domain"/>
    <property type="match status" value="1"/>
</dbReference>
<name>A0A9W6TUQ3_9STRA</name>
<evidence type="ECO:0000313" key="4">
    <source>
        <dbReference type="EMBL" id="GMF20023.1"/>
    </source>
</evidence>
<feature type="compositionally biased region" description="Basic residues" evidence="1">
    <location>
        <begin position="321"/>
        <end position="330"/>
    </location>
</feature>
<feature type="compositionally biased region" description="Low complexity" evidence="1">
    <location>
        <begin position="944"/>
        <end position="991"/>
    </location>
</feature>
<dbReference type="OrthoDB" id="687730at2759"/>
<evidence type="ECO:0000256" key="2">
    <source>
        <dbReference type="SAM" id="Phobius"/>
    </source>
</evidence>
<dbReference type="Gene3D" id="2.60.200.20">
    <property type="match status" value="1"/>
</dbReference>
<sequence length="1256" mass="131965">MRRHCSAQLPASSSARALSVGRKKRCWLRLPKDLEVSSVHAEFRFAEAADGGVKLTLRDVKSTNGTKINGSPLTPLLDYPLGDGDVVAVGRTSLRFVQVVHGEQCGQEGLAASSTASVSAGASASADSAAAPASGSVLTSGASSSVPPPTAAPVVIVLEDEPTKDGDEAVMSVPASVSASAAGSGDAPADQPDTEPAHDDFVAKPLMNVVVNVDEKERNKEVTLTKKPSASTQRKSKPGCVEEFAPEEATCTVCKATIGQLDLLEQQAHLNECLGGRVAPEETKPKSRKRANTAGGVTRAKKPRKLKGGEANDDDATTIPKPKKPRKRKRADADENIELALALAGKSKMDKELQTDLQLEATKKKLEQLDVQIAKLAKRRINLVKTLGRLERTKEKFRKSQVLPPAKVKKFLDLKIALDAIFPSNRQARKVNDYASEREAEHASAVAKRYAPSLWSDKEVGADCDDERRAELTAVATISMWARASQQLFGLQRDTMLYRNAVLRTYLGDADEVNSDSFDMGNGESADNDDGDAELEREIDSEIRAESASIHHSGESESTSELVHLDTDVPTVVKRIFPNWQRDLAFLQDQTAEELEMALEAMYEAVAQVEEVAEDDAGLNQGTEVGTEEGKDPAATDPPVGGSEDRPATGSEQRLACEYMAQVMNQLIAAKKRQSTTAPHVSREDQQQNRPPPAPQPIQPHLIALPDVCSNLTETTQAPELLDARNVDRLLKLKPVADLVPANQPTNPVKADKYQAAYLHLEALVEPLSHSGSDSSQEKMTPLRLPLLVALGAARAAAVRVSVCRDATYDVTTDAAALCAGSGDAPAGWSCPQAGDVAVADCLSTLASFQSGSCVAPEDAVCQVVNGDTWGCVLPSVGCNGAAPAEKQCETWDYSGSDGDGDGSVDLDASGSFDGNEDYDESWFMKTTTVRELYDCGNKPTPAPTTAASEPTPAATDSNDTDASTATSAGSESDYMGTEAPTPTSTSAASEGEGDTDAPTQSSTPPATENNDPVTETPTVTSTPAAPERNDTLTETPTVTQTPTPGGTGCTGSSSAEAEIGQAACGETQVGDESAAGNSSLVRLSATDNTGFGGLSDEFVAVVAAAVAFAAVAVAALAAVIARKRRATEDVEEEEGDEDDEEDEADNSADEQEEKSDADSADESDDMPSVESDNTPSVVPPTPAAVSGRMATTPTAASSEAKMVTPKMTPVAPVSAKTSASSVSPRAEPENAKVADDSKEREETTASSTDAVAVDA</sequence>
<feature type="compositionally biased region" description="Acidic residues" evidence="1">
    <location>
        <begin position="1130"/>
        <end position="1168"/>
    </location>
</feature>
<dbReference type="AlphaFoldDB" id="A0A9W6TUQ3"/>
<protein>
    <submittedName>
        <fullName evidence="4">Unnamed protein product</fullName>
    </submittedName>
</protein>
<comment type="caution">
    <text evidence="4">The sequence shown here is derived from an EMBL/GenBank/DDBJ whole genome shotgun (WGS) entry which is preliminary data.</text>
</comment>
<feature type="compositionally biased region" description="Basic and acidic residues" evidence="1">
    <location>
        <begin position="1227"/>
        <end position="1244"/>
    </location>
</feature>
<feature type="region of interest" description="Disordered" evidence="1">
    <location>
        <begin position="621"/>
        <end position="651"/>
    </location>
</feature>
<keyword evidence="5" id="KW-1185">Reference proteome</keyword>
<feature type="region of interest" description="Disordered" evidence="1">
    <location>
        <begin position="279"/>
        <end position="334"/>
    </location>
</feature>
<keyword evidence="2" id="KW-0812">Transmembrane</keyword>
<dbReference type="SMART" id="SM00240">
    <property type="entry name" value="FHA"/>
    <property type="match status" value="1"/>
</dbReference>
<dbReference type="Proteomes" id="UP001165121">
    <property type="component" value="Unassembled WGS sequence"/>
</dbReference>
<keyword evidence="2" id="KW-1133">Transmembrane helix</keyword>
<feature type="region of interest" description="Disordered" evidence="1">
    <location>
        <begin position="671"/>
        <end position="700"/>
    </location>
</feature>
<feature type="compositionally biased region" description="Polar residues" evidence="1">
    <location>
        <begin position="998"/>
        <end position="1012"/>
    </location>
</feature>
<dbReference type="EMBL" id="BSXT01000181">
    <property type="protein sequence ID" value="GMF20023.1"/>
    <property type="molecule type" value="Genomic_DNA"/>
</dbReference>
<dbReference type="PROSITE" id="PS50006">
    <property type="entry name" value="FHA_DOMAIN"/>
    <property type="match status" value="1"/>
</dbReference>
<feature type="transmembrane region" description="Helical" evidence="2">
    <location>
        <begin position="1099"/>
        <end position="1122"/>
    </location>
</feature>
<dbReference type="Pfam" id="PF00498">
    <property type="entry name" value="FHA"/>
    <property type="match status" value="1"/>
</dbReference>
<reference evidence="4" key="1">
    <citation type="submission" date="2023-04" db="EMBL/GenBank/DDBJ databases">
        <title>Phytophthora fragariaefolia NBRC 109709.</title>
        <authorList>
            <person name="Ichikawa N."/>
            <person name="Sato H."/>
            <person name="Tonouchi N."/>
        </authorList>
    </citation>
    <scope>NUCLEOTIDE SEQUENCE</scope>
    <source>
        <strain evidence="4">NBRC 109709</strain>
    </source>
</reference>
<feature type="region of interest" description="Disordered" evidence="1">
    <location>
        <begin position="935"/>
        <end position="1077"/>
    </location>
</feature>
<feature type="region of interest" description="Disordered" evidence="1">
    <location>
        <begin position="1124"/>
        <end position="1256"/>
    </location>
</feature>
<organism evidence="4 5">
    <name type="scientific">Phytophthora fragariaefolia</name>
    <dbReference type="NCBI Taxonomy" id="1490495"/>
    <lineage>
        <taxon>Eukaryota</taxon>
        <taxon>Sar</taxon>
        <taxon>Stramenopiles</taxon>
        <taxon>Oomycota</taxon>
        <taxon>Peronosporomycetes</taxon>
        <taxon>Peronosporales</taxon>
        <taxon>Peronosporaceae</taxon>
        <taxon>Phytophthora</taxon>
    </lineage>
</organism>
<feature type="domain" description="FHA" evidence="3">
    <location>
        <begin position="18"/>
        <end position="73"/>
    </location>
</feature>
<evidence type="ECO:0000259" key="3">
    <source>
        <dbReference type="PROSITE" id="PS50006"/>
    </source>
</evidence>
<dbReference type="InterPro" id="IPR000253">
    <property type="entry name" value="FHA_dom"/>
</dbReference>
<feature type="region of interest" description="Disordered" evidence="1">
    <location>
        <begin position="514"/>
        <end position="533"/>
    </location>
</feature>
<keyword evidence="2" id="KW-0472">Membrane</keyword>
<feature type="compositionally biased region" description="Low complexity" evidence="1">
    <location>
        <begin position="176"/>
        <end position="190"/>
    </location>
</feature>
<evidence type="ECO:0000313" key="5">
    <source>
        <dbReference type="Proteomes" id="UP001165121"/>
    </source>
</evidence>
<dbReference type="InterPro" id="IPR008984">
    <property type="entry name" value="SMAD_FHA_dom_sf"/>
</dbReference>
<feature type="compositionally biased region" description="Low complexity" evidence="1">
    <location>
        <begin position="1013"/>
        <end position="1045"/>
    </location>
</feature>
<evidence type="ECO:0000256" key="1">
    <source>
        <dbReference type="SAM" id="MobiDB-lite"/>
    </source>
</evidence>
<feature type="region of interest" description="Disordered" evidence="1">
    <location>
        <begin position="219"/>
        <end position="241"/>
    </location>
</feature>